<dbReference type="RefSeq" id="WP_231449077.1">
    <property type="nucleotide sequence ID" value="NZ_JAJOMB010000028.1"/>
</dbReference>
<accession>A0A9X1SXV7</accession>
<evidence type="ECO:0000313" key="2">
    <source>
        <dbReference type="EMBL" id="MCD5316224.1"/>
    </source>
</evidence>
<evidence type="ECO:0000313" key="3">
    <source>
        <dbReference type="Proteomes" id="UP001138997"/>
    </source>
</evidence>
<gene>
    <name evidence="2" type="ORF">LR394_35540</name>
</gene>
<dbReference type="EMBL" id="JAJOMB010000028">
    <property type="protein sequence ID" value="MCD5316224.1"/>
    <property type="molecule type" value="Genomic_DNA"/>
</dbReference>
<dbReference type="Gene3D" id="3.40.50.1820">
    <property type="entry name" value="alpha/beta hydrolase"/>
    <property type="match status" value="1"/>
</dbReference>
<dbReference type="AlphaFoldDB" id="A0A9X1SXV7"/>
<dbReference type="InterPro" id="IPR000639">
    <property type="entry name" value="Epox_hydrolase-like"/>
</dbReference>
<dbReference type="GO" id="GO:0016787">
    <property type="term" value="F:hydrolase activity"/>
    <property type="evidence" value="ECO:0007669"/>
    <property type="project" value="UniProtKB-KW"/>
</dbReference>
<dbReference type="InterPro" id="IPR029058">
    <property type="entry name" value="AB_hydrolase_fold"/>
</dbReference>
<evidence type="ECO:0000259" key="1">
    <source>
        <dbReference type="Pfam" id="PF12697"/>
    </source>
</evidence>
<sequence length="279" mass="29894">MTQHLALEHGTIAYEVHGQGPLVVLAHGMGDSRQAYRFLVPELVAAGYRVAATDLRGCGESSVGWPSYTRTDIAGDLIALVKHLGGPAVLVGHSISGGAVTIAAAEEPELVTCVVELAPFTRKQEYGLGDFKQARFRKGLVRLAGAAFLGSVGSWKRYLDVAYPGRKPADWEARQAQVETMMREEGRMKVLQKMGSNPPVDAGEALAQVQCPVLVIEGSEDPDWGSPQAEGEAVVARLKHGRLAMIEGAGHYPHAQYPAETLALMLPFLQAEARNSSIS</sequence>
<organism evidence="2 3">
    <name type="scientific">Kineosporia babensis</name>
    <dbReference type="NCBI Taxonomy" id="499548"/>
    <lineage>
        <taxon>Bacteria</taxon>
        <taxon>Bacillati</taxon>
        <taxon>Actinomycetota</taxon>
        <taxon>Actinomycetes</taxon>
        <taxon>Kineosporiales</taxon>
        <taxon>Kineosporiaceae</taxon>
        <taxon>Kineosporia</taxon>
    </lineage>
</organism>
<proteinExistence type="predicted"/>
<dbReference type="Proteomes" id="UP001138997">
    <property type="component" value="Unassembled WGS sequence"/>
</dbReference>
<dbReference type="PRINTS" id="PR00412">
    <property type="entry name" value="EPOXHYDRLASE"/>
</dbReference>
<dbReference type="PANTHER" id="PTHR46438">
    <property type="entry name" value="ALPHA/BETA-HYDROLASES SUPERFAMILY PROTEIN"/>
    <property type="match status" value="1"/>
</dbReference>
<keyword evidence="2" id="KW-0378">Hydrolase</keyword>
<reference evidence="2" key="1">
    <citation type="submission" date="2021-11" db="EMBL/GenBank/DDBJ databases">
        <title>Streptomyces corallinus and Kineosporia corallina sp. nov., two new coral-derived marine actinobacteria.</title>
        <authorList>
            <person name="Buangrab K."/>
            <person name="Sutthacheep M."/>
            <person name="Yeemin T."/>
            <person name="Harunari E."/>
            <person name="Igarashi Y."/>
            <person name="Sripreechasak P."/>
            <person name="Kanchanasin P."/>
            <person name="Tanasupawat S."/>
            <person name="Phongsopitanun W."/>
        </authorList>
    </citation>
    <scope>NUCLEOTIDE SEQUENCE</scope>
    <source>
        <strain evidence="2">JCM 31032</strain>
    </source>
</reference>
<dbReference type="Pfam" id="PF12697">
    <property type="entry name" value="Abhydrolase_6"/>
    <property type="match status" value="1"/>
</dbReference>
<name>A0A9X1SXV7_9ACTN</name>
<keyword evidence="3" id="KW-1185">Reference proteome</keyword>
<dbReference type="InterPro" id="IPR000073">
    <property type="entry name" value="AB_hydrolase_1"/>
</dbReference>
<dbReference type="SUPFAM" id="SSF53474">
    <property type="entry name" value="alpha/beta-Hydrolases"/>
    <property type="match status" value="1"/>
</dbReference>
<comment type="caution">
    <text evidence="2">The sequence shown here is derived from an EMBL/GenBank/DDBJ whole genome shotgun (WGS) entry which is preliminary data.</text>
</comment>
<protein>
    <submittedName>
        <fullName evidence="2">Alpha/beta hydrolase</fullName>
    </submittedName>
</protein>
<feature type="domain" description="AB hydrolase-1" evidence="1">
    <location>
        <begin position="23"/>
        <end position="263"/>
    </location>
</feature>